<protein>
    <submittedName>
        <fullName evidence="3">Uncharacterized protein</fullName>
    </submittedName>
</protein>
<evidence type="ECO:0000256" key="1">
    <source>
        <dbReference type="SAM" id="Coils"/>
    </source>
</evidence>
<gene>
    <name evidence="3" type="ORF">BSFP_033120</name>
</gene>
<keyword evidence="1" id="KW-0175">Coiled coil</keyword>
<name>A0A1Y1BKS3_9BURK</name>
<proteinExistence type="predicted"/>
<organism evidence="3 4">
    <name type="scientific">Burkholderia stabilis</name>
    <dbReference type="NCBI Taxonomy" id="95485"/>
    <lineage>
        <taxon>Bacteria</taxon>
        <taxon>Pseudomonadati</taxon>
        <taxon>Pseudomonadota</taxon>
        <taxon>Betaproteobacteria</taxon>
        <taxon>Burkholderiales</taxon>
        <taxon>Burkholderiaceae</taxon>
        <taxon>Burkholderia</taxon>
        <taxon>Burkholderia cepacia complex</taxon>
    </lineage>
</organism>
<sequence length="174" mass="19178">MDILEKAEGRRSTLQKQREQLMETIDKIDAELRDLEGFFKVAARLQSTSNALRNARVVTAEWPIPADAATRALVNLAQGNKAHAIAKEAIEIIRRHGPQTARGVLELMDANGLGNLVSPDKDKSARISYVSSVLSKDERFASDREKGGYVLVEQKEKDPQGQILEGPSSVDDLL</sequence>
<dbReference type="EMBL" id="AP018111">
    <property type="protein sequence ID" value="BAX60451.1"/>
    <property type="molecule type" value="Genomic_DNA"/>
</dbReference>
<feature type="coiled-coil region" evidence="1">
    <location>
        <begin position="4"/>
        <end position="34"/>
    </location>
</feature>
<dbReference type="RefSeq" id="WP_096472984.1">
    <property type="nucleotide sequence ID" value="NZ_AP018111.1"/>
</dbReference>
<evidence type="ECO:0000313" key="4">
    <source>
        <dbReference type="Proteomes" id="UP000218432"/>
    </source>
</evidence>
<reference evidence="3 4" key="1">
    <citation type="journal article" date="2017" name="Genome Announc.">
        <title>Complete Genome Sequence of Burkholderia stabilis FERMP-21014.</title>
        <authorList>
            <person name="Konishi K."/>
            <person name="Kumagai T."/>
            <person name="Sakasegawa S."/>
            <person name="Tamura T."/>
        </authorList>
    </citation>
    <scope>NUCLEOTIDE SEQUENCE [LARGE SCALE GENOMIC DNA]</scope>
    <source>
        <strain evidence="3 4">FERMP-21014</strain>
    </source>
</reference>
<dbReference type="GeneID" id="93170295"/>
<evidence type="ECO:0000256" key="2">
    <source>
        <dbReference type="SAM" id="MobiDB-lite"/>
    </source>
</evidence>
<dbReference type="AlphaFoldDB" id="A0A1Y1BKS3"/>
<feature type="region of interest" description="Disordered" evidence="2">
    <location>
        <begin position="153"/>
        <end position="174"/>
    </location>
</feature>
<evidence type="ECO:0000313" key="3">
    <source>
        <dbReference type="EMBL" id="BAX60451.1"/>
    </source>
</evidence>
<dbReference type="Proteomes" id="UP000218432">
    <property type="component" value="Chromosome 1"/>
</dbReference>
<accession>A0A1Y1BKS3</accession>